<sequence length="322" mass="35783">MDRRDFIASATAITLSSTLFAKVNLNQNKPIKIGIIGLDSTHSLAFTKAINRGKNAIYEGFIVIAAYPFGSKTIPLSQERIPKFTEEIQQYGVKIVESISVLLSQVDCVLLETNDGNLHLEQALEVIKSKKPLFIDKPIANSYTDAFKIFQEAKNNNVPVFSSSALRFIEGISDFDRSKLIGASVYCPAPTEPSHNDLYWYGIHGVEMLFRIMGPDCFSVRSFESSDSTIYIGTWKEGKQASLHGMQKEFEDFGGTIFLENGKKDLGKFTGYEALLEQILKFFKTGVSPVPEKETLGICAFIDAAEISKRKGGKEIKLQAHK</sequence>
<dbReference type="InterPro" id="IPR000683">
    <property type="entry name" value="Gfo/Idh/MocA-like_OxRdtase_N"/>
</dbReference>
<accession>A0ABP7Y7L1</accession>
<gene>
    <name evidence="2" type="ORF">GCM10022216_01980</name>
</gene>
<evidence type="ECO:0000259" key="1">
    <source>
        <dbReference type="Pfam" id="PF01408"/>
    </source>
</evidence>
<protein>
    <submittedName>
        <fullName evidence="2">Gfo/Idh/MocA family oxidoreductase</fullName>
    </submittedName>
</protein>
<reference evidence="3" key="1">
    <citation type="journal article" date="2019" name="Int. J. Syst. Evol. Microbiol.">
        <title>The Global Catalogue of Microorganisms (GCM) 10K type strain sequencing project: providing services to taxonomists for standard genome sequencing and annotation.</title>
        <authorList>
            <consortium name="The Broad Institute Genomics Platform"/>
            <consortium name="The Broad Institute Genome Sequencing Center for Infectious Disease"/>
            <person name="Wu L."/>
            <person name="Ma J."/>
        </authorList>
    </citation>
    <scope>NUCLEOTIDE SEQUENCE [LARGE SCALE GENOMIC DNA]</scope>
    <source>
        <strain evidence="3">JCM 16704</strain>
    </source>
</reference>
<proteinExistence type="predicted"/>
<keyword evidence="3" id="KW-1185">Reference proteome</keyword>
<evidence type="ECO:0000313" key="3">
    <source>
        <dbReference type="Proteomes" id="UP001500101"/>
    </source>
</evidence>
<organism evidence="2 3">
    <name type="scientific">Sphingobacterium kyonggiense</name>
    <dbReference type="NCBI Taxonomy" id="714075"/>
    <lineage>
        <taxon>Bacteria</taxon>
        <taxon>Pseudomonadati</taxon>
        <taxon>Bacteroidota</taxon>
        <taxon>Sphingobacteriia</taxon>
        <taxon>Sphingobacteriales</taxon>
        <taxon>Sphingobacteriaceae</taxon>
        <taxon>Sphingobacterium</taxon>
    </lineage>
</organism>
<dbReference type="Gene3D" id="3.40.50.720">
    <property type="entry name" value="NAD(P)-binding Rossmann-like Domain"/>
    <property type="match status" value="1"/>
</dbReference>
<comment type="caution">
    <text evidence="2">The sequence shown here is derived from an EMBL/GenBank/DDBJ whole genome shotgun (WGS) entry which is preliminary data.</text>
</comment>
<dbReference type="Proteomes" id="UP001500101">
    <property type="component" value="Unassembled WGS sequence"/>
</dbReference>
<dbReference type="InterPro" id="IPR036291">
    <property type="entry name" value="NAD(P)-bd_dom_sf"/>
</dbReference>
<dbReference type="Pfam" id="PF01408">
    <property type="entry name" value="GFO_IDH_MocA"/>
    <property type="match status" value="1"/>
</dbReference>
<dbReference type="RefSeq" id="WP_344672823.1">
    <property type="nucleotide sequence ID" value="NZ_BAAAZI010000003.1"/>
</dbReference>
<dbReference type="EMBL" id="BAAAZI010000003">
    <property type="protein sequence ID" value="GAA4131686.1"/>
    <property type="molecule type" value="Genomic_DNA"/>
</dbReference>
<feature type="domain" description="Gfo/Idh/MocA-like oxidoreductase N-terminal" evidence="1">
    <location>
        <begin position="31"/>
        <end position="161"/>
    </location>
</feature>
<dbReference type="SUPFAM" id="SSF51735">
    <property type="entry name" value="NAD(P)-binding Rossmann-fold domains"/>
    <property type="match status" value="1"/>
</dbReference>
<evidence type="ECO:0000313" key="2">
    <source>
        <dbReference type="EMBL" id="GAA4131686.1"/>
    </source>
</evidence>
<name>A0ABP7Y7L1_9SPHI</name>